<proteinExistence type="predicted"/>
<sequence length="64" mass="7766">MLKVLGYYLNTYHLKIDIYLGITDDGWCTPYINIFKNGIWLSIELRFLNIYLEIDTRFHKYQDS</sequence>
<protein>
    <submittedName>
        <fullName evidence="1">Uncharacterized protein</fullName>
    </submittedName>
</protein>
<evidence type="ECO:0000313" key="1">
    <source>
        <dbReference type="EMBL" id="XCO00241.1"/>
    </source>
</evidence>
<reference evidence="1" key="1">
    <citation type="submission" date="2024-06" db="EMBL/GenBank/DDBJ databases">
        <title>Intestivirid acquisition increases across infancy in a wild primate population.</title>
        <authorList>
            <person name="Schneider-Creas I.A."/>
            <person name="Moya I.L."/>
            <person name="Chiou K.L."/>
            <person name="Baniel A."/>
            <person name="Azanaw Haile A."/>
            <person name="Kebede F."/>
            <person name="Abebe B."/>
            <person name="Snyder-Mackler N."/>
            <person name="Varsani A."/>
        </authorList>
    </citation>
    <scope>NUCLEOTIDE SEQUENCE</scope>
    <source>
        <strain evidence="1">Int_RNL_2018_1178_PEE</strain>
    </source>
</reference>
<accession>A0AAU8MK35</accession>
<dbReference type="EMBL" id="PP965496">
    <property type="protein sequence ID" value="XCO00241.1"/>
    <property type="molecule type" value="Genomic_DNA"/>
</dbReference>
<name>A0AAU8MK35_9CAUD</name>
<organism evidence="1">
    <name type="scientific">Geladintestivirus 6</name>
    <dbReference type="NCBI Taxonomy" id="3233138"/>
    <lineage>
        <taxon>Viruses</taxon>
        <taxon>Duplodnaviria</taxon>
        <taxon>Heunggongvirae</taxon>
        <taxon>Uroviricota</taxon>
        <taxon>Caudoviricetes</taxon>
        <taxon>Crassvirales</taxon>
    </lineage>
</organism>